<dbReference type="EMBL" id="RZIJ01000023">
    <property type="protein sequence ID" value="RUQ66121.1"/>
    <property type="molecule type" value="Genomic_DNA"/>
</dbReference>
<sequence>MTSTEPTLRCIAFAGHRRIAAGPLAQIARAVKEQDDREGTPAILIFDAATSARVELDLRGTPDEVVARLEPAPAPEPRKAGPGRPKLGVVSREISLLPRHWDWLATQPGGASVTLRKLVEEAKRAGQEKDRARDAQNAAQRFLTAMAGDLPNYEEATRAFYANDAARFTALIAAWPADVRDHAAELAATAMGNAGDAAR</sequence>
<reference evidence="1 2" key="1">
    <citation type="submission" date="2018-12" db="EMBL/GenBank/DDBJ databases">
        <authorList>
            <person name="Yang Y."/>
        </authorList>
    </citation>
    <scope>NUCLEOTIDE SEQUENCE [LARGE SCALE GENOMIC DNA]</scope>
    <source>
        <strain evidence="1 2">GSF71</strain>
    </source>
</reference>
<evidence type="ECO:0000313" key="1">
    <source>
        <dbReference type="EMBL" id="RUQ66121.1"/>
    </source>
</evidence>
<dbReference type="Pfam" id="PF09998">
    <property type="entry name" value="DUF2239"/>
    <property type="match status" value="1"/>
</dbReference>
<dbReference type="Proteomes" id="UP000280346">
    <property type="component" value="Unassembled WGS sequence"/>
</dbReference>
<protein>
    <submittedName>
        <fullName evidence="1">DUF2239 family protein</fullName>
    </submittedName>
</protein>
<evidence type="ECO:0000313" key="2">
    <source>
        <dbReference type="Proteomes" id="UP000280346"/>
    </source>
</evidence>
<accession>A0A433J315</accession>
<dbReference type="OrthoDB" id="282960at2"/>
<dbReference type="InterPro" id="IPR018715">
    <property type="entry name" value="DUF2239"/>
</dbReference>
<dbReference type="AlphaFoldDB" id="A0A433J315"/>
<name>A0A433J315_9PROT</name>
<dbReference type="RefSeq" id="WP_127002685.1">
    <property type="nucleotide sequence ID" value="NZ_JBNPXW010000001.1"/>
</dbReference>
<organism evidence="1 2">
    <name type="scientific">Azospirillum doebereinerae</name>
    <dbReference type="NCBI Taxonomy" id="92933"/>
    <lineage>
        <taxon>Bacteria</taxon>
        <taxon>Pseudomonadati</taxon>
        <taxon>Pseudomonadota</taxon>
        <taxon>Alphaproteobacteria</taxon>
        <taxon>Rhodospirillales</taxon>
        <taxon>Azospirillaceae</taxon>
        <taxon>Azospirillum</taxon>
    </lineage>
</organism>
<comment type="caution">
    <text evidence="1">The sequence shown here is derived from an EMBL/GenBank/DDBJ whole genome shotgun (WGS) entry which is preliminary data.</text>
</comment>
<proteinExistence type="predicted"/>
<gene>
    <name evidence="1" type="ORF">EJ913_24060</name>
</gene>
<keyword evidence="2" id="KW-1185">Reference proteome</keyword>